<proteinExistence type="predicted"/>
<feature type="chain" id="PRO_5020793037" description="WSC domain-containing protein" evidence="7">
    <location>
        <begin position="19"/>
        <end position="245"/>
    </location>
</feature>
<evidence type="ECO:0000259" key="8">
    <source>
        <dbReference type="PROSITE" id="PS51212"/>
    </source>
</evidence>
<evidence type="ECO:0000256" key="5">
    <source>
        <dbReference type="ARBA" id="ARBA00023136"/>
    </source>
</evidence>
<sequence length="245" mass="26711">MFLRIFVRGLFAIPPTLAVFEGDIMLGDTANHIRYLGCANELPSRALPGGSYINAAMTVEACQNYCNTANYPMSGIMAGQRCYCGQGLSLGSDIAPDGNVKCTAPCSGNSRQRCGSQTHLSVFNTTNFVYATSPARVNGWNYHKCFMEPSWDAVLENLVATNQLVFFERNDMRIGLCIDECSKRGYSVAGLQAGRECWCGRTIDDRYWSDANDPSCRMTCGTICAGNKTQICGGKEALAVNLKPK</sequence>
<accession>A0A4V1X8U8</accession>
<feature type="signal peptide" evidence="7">
    <location>
        <begin position="1"/>
        <end position="18"/>
    </location>
</feature>
<dbReference type="PANTHER" id="PTHR24269:SF16">
    <property type="entry name" value="PROTEIN SLG1"/>
    <property type="match status" value="1"/>
</dbReference>
<dbReference type="InterPro" id="IPR002889">
    <property type="entry name" value="WSC_carb-bd"/>
</dbReference>
<comment type="subcellular location">
    <subcellularLocation>
        <location evidence="1">Membrane</location>
        <topology evidence="1">Single-pass membrane protein</topology>
    </subcellularLocation>
</comment>
<evidence type="ECO:0000256" key="1">
    <source>
        <dbReference type="ARBA" id="ARBA00004167"/>
    </source>
</evidence>
<keyword evidence="5" id="KW-0472">Membrane</keyword>
<dbReference type="AlphaFoldDB" id="A0A4V1X8U8"/>
<dbReference type="GO" id="GO:0005886">
    <property type="term" value="C:plasma membrane"/>
    <property type="evidence" value="ECO:0007669"/>
    <property type="project" value="TreeGrafter"/>
</dbReference>
<dbReference type="Pfam" id="PF01822">
    <property type="entry name" value="WSC"/>
    <property type="match status" value="2"/>
</dbReference>
<evidence type="ECO:0000313" key="9">
    <source>
        <dbReference type="EMBL" id="RYO80455.1"/>
    </source>
</evidence>
<evidence type="ECO:0000256" key="3">
    <source>
        <dbReference type="ARBA" id="ARBA00022729"/>
    </source>
</evidence>
<feature type="domain" description="WSC" evidence="8">
    <location>
        <begin position="32"/>
        <end position="126"/>
    </location>
</feature>
<organism evidence="9 10">
    <name type="scientific">Monosporascus ibericus</name>
    <dbReference type="NCBI Taxonomy" id="155417"/>
    <lineage>
        <taxon>Eukaryota</taxon>
        <taxon>Fungi</taxon>
        <taxon>Dikarya</taxon>
        <taxon>Ascomycota</taxon>
        <taxon>Pezizomycotina</taxon>
        <taxon>Sordariomycetes</taxon>
        <taxon>Xylariomycetidae</taxon>
        <taxon>Xylariales</taxon>
        <taxon>Xylariales incertae sedis</taxon>
        <taxon>Monosporascus</taxon>
    </lineage>
</organism>
<dbReference type="EMBL" id="QJNU01001047">
    <property type="protein sequence ID" value="RYO80455.1"/>
    <property type="molecule type" value="Genomic_DNA"/>
</dbReference>
<feature type="domain" description="WSC" evidence="8">
    <location>
        <begin position="139"/>
        <end position="244"/>
    </location>
</feature>
<evidence type="ECO:0000256" key="4">
    <source>
        <dbReference type="ARBA" id="ARBA00022989"/>
    </source>
</evidence>
<dbReference type="Proteomes" id="UP000293360">
    <property type="component" value="Unassembled WGS sequence"/>
</dbReference>
<gene>
    <name evidence="9" type="ORF">DL764_009895</name>
</gene>
<name>A0A4V1X8U8_9PEZI</name>
<dbReference type="InterPro" id="IPR051836">
    <property type="entry name" value="Kremen_rcpt"/>
</dbReference>
<evidence type="ECO:0000313" key="10">
    <source>
        <dbReference type="Proteomes" id="UP000293360"/>
    </source>
</evidence>
<comment type="caution">
    <text evidence="9">The sequence shown here is derived from an EMBL/GenBank/DDBJ whole genome shotgun (WGS) entry which is preliminary data.</text>
</comment>
<dbReference type="OrthoDB" id="5985073at2759"/>
<evidence type="ECO:0000256" key="6">
    <source>
        <dbReference type="ARBA" id="ARBA00023180"/>
    </source>
</evidence>
<protein>
    <recommendedName>
        <fullName evidence="8">WSC domain-containing protein</fullName>
    </recommendedName>
</protein>
<dbReference type="SMART" id="SM00321">
    <property type="entry name" value="WSC"/>
    <property type="match status" value="2"/>
</dbReference>
<dbReference type="PANTHER" id="PTHR24269">
    <property type="entry name" value="KREMEN PROTEIN"/>
    <property type="match status" value="1"/>
</dbReference>
<keyword evidence="4" id="KW-1133">Transmembrane helix</keyword>
<keyword evidence="10" id="KW-1185">Reference proteome</keyword>
<evidence type="ECO:0000256" key="2">
    <source>
        <dbReference type="ARBA" id="ARBA00022692"/>
    </source>
</evidence>
<reference evidence="9 10" key="1">
    <citation type="submission" date="2018-06" db="EMBL/GenBank/DDBJ databases">
        <title>Complete Genomes of Monosporascus.</title>
        <authorList>
            <person name="Robinson A.J."/>
            <person name="Natvig D.O."/>
        </authorList>
    </citation>
    <scope>NUCLEOTIDE SEQUENCE [LARGE SCALE GENOMIC DNA]</scope>
    <source>
        <strain evidence="9 10">CBS 110550</strain>
    </source>
</reference>
<keyword evidence="3 7" id="KW-0732">Signal</keyword>
<keyword evidence="6" id="KW-0325">Glycoprotein</keyword>
<keyword evidence="2" id="KW-0812">Transmembrane</keyword>
<evidence type="ECO:0000256" key="7">
    <source>
        <dbReference type="SAM" id="SignalP"/>
    </source>
</evidence>
<dbReference type="PROSITE" id="PS51212">
    <property type="entry name" value="WSC"/>
    <property type="match status" value="2"/>
</dbReference>
<dbReference type="STRING" id="155417.A0A4V1X8U8"/>